<evidence type="ECO:0000256" key="2">
    <source>
        <dbReference type="ARBA" id="ARBA00022475"/>
    </source>
</evidence>
<accession>A0ABP5BFZ6</accession>
<protein>
    <submittedName>
        <fullName evidence="8">Type II secretion system F family protein</fullName>
    </submittedName>
</protein>
<dbReference type="Gene3D" id="1.20.81.30">
    <property type="entry name" value="Type II secretion system (T2SS), domain F"/>
    <property type="match status" value="1"/>
</dbReference>
<evidence type="ECO:0000256" key="4">
    <source>
        <dbReference type="ARBA" id="ARBA00022989"/>
    </source>
</evidence>
<dbReference type="RefSeq" id="WP_344413320.1">
    <property type="nucleotide sequence ID" value="NZ_BAAANN010000002.1"/>
</dbReference>
<feature type="transmembrane region" description="Helical" evidence="6">
    <location>
        <begin position="46"/>
        <end position="79"/>
    </location>
</feature>
<organism evidence="8 9">
    <name type="scientific">Amycolatopsis minnesotensis</name>
    <dbReference type="NCBI Taxonomy" id="337894"/>
    <lineage>
        <taxon>Bacteria</taxon>
        <taxon>Bacillati</taxon>
        <taxon>Actinomycetota</taxon>
        <taxon>Actinomycetes</taxon>
        <taxon>Pseudonocardiales</taxon>
        <taxon>Pseudonocardiaceae</taxon>
        <taxon>Amycolatopsis</taxon>
    </lineage>
</organism>
<keyword evidence="4 6" id="KW-1133">Transmembrane helix</keyword>
<gene>
    <name evidence="8" type="ORF">GCM10009754_07320</name>
</gene>
<keyword evidence="2" id="KW-1003">Cell membrane</keyword>
<dbReference type="EMBL" id="BAAANN010000002">
    <property type="protein sequence ID" value="GAA1942461.1"/>
    <property type="molecule type" value="Genomic_DNA"/>
</dbReference>
<dbReference type="PANTHER" id="PTHR35007:SF3">
    <property type="entry name" value="POSSIBLE CONSERVED ALANINE RICH MEMBRANE PROTEIN"/>
    <property type="match status" value="1"/>
</dbReference>
<evidence type="ECO:0000259" key="7">
    <source>
        <dbReference type="Pfam" id="PF00482"/>
    </source>
</evidence>
<evidence type="ECO:0000256" key="5">
    <source>
        <dbReference type="ARBA" id="ARBA00023136"/>
    </source>
</evidence>
<dbReference type="Proteomes" id="UP001501116">
    <property type="component" value="Unassembled WGS sequence"/>
</dbReference>
<feature type="domain" description="Type II secretion system protein GspF" evidence="7">
    <location>
        <begin position="100"/>
        <end position="219"/>
    </location>
</feature>
<keyword evidence="5 6" id="KW-0472">Membrane</keyword>
<comment type="subcellular location">
    <subcellularLocation>
        <location evidence="1">Cell membrane</location>
        <topology evidence="1">Multi-pass membrane protein</topology>
    </subcellularLocation>
</comment>
<keyword evidence="9" id="KW-1185">Reference proteome</keyword>
<evidence type="ECO:0000256" key="1">
    <source>
        <dbReference type="ARBA" id="ARBA00004651"/>
    </source>
</evidence>
<comment type="caution">
    <text evidence="8">The sequence shown here is derived from an EMBL/GenBank/DDBJ whole genome shotgun (WGS) entry which is preliminary data.</text>
</comment>
<dbReference type="PANTHER" id="PTHR35007">
    <property type="entry name" value="INTEGRAL MEMBRANE PROTEIN-RELATED"/>
    <property type="match status" value="1"/>
</dbReference>
<proteinExistence type="predicted"/>
<feature type="transmembrane region" description="Helical" evidence="6">
    <location>
        <begin position="208"/>
        <end position="234"/>
    </location>
</feature>
<evidence type="ECO:0000313" key="8">
    <source>
        <dbReference type="EMBL" id="GAA1942461.1"/>
    </source>
</evidence>
<evidence type="ECO:0000256" key="6">
    <source>
        <dbReference type="SAM" id="Phobius"/>
    </source>
</evidence>
<dbReference type="Pfam" id="PF00482">
    <property type="entry name" value="T2SSF"/>
    <property type="match status" value="1"/>
</dbReference>
<evidence type="ECO:0000256" key="3">
    <source>
        <dbReference type="ARBA" id="ARBA00022692"/>
    </source>
</evidence>
<reference evidence="9" key="1">
    <citation type="journal article" date="2019" name="Int. J. Syst. Evol. Microbiol.">
        <title>The Global Catalogue of Microorganisms (GCM) 10K type strain sequencing project: providing services to taxonomists for standard genome sequencing and annotation.</title>
        <authorList>
            <consortium name="The Broad Institute Genomics Platform"/>
            <consortium name="The Broad Institute Genome Sequencing Center for Infectious Disease"/>
            <person name="Wu L."/>
            <person name="Ma J."/>
        </authorList>
    </citation>
    <scope>NUCLEOTIDE SEQUENCE [LARGE SCALE GENOMIC DNA]</scope>
    <source>
        <strain evidence="9">JCM 14545</strain>
    </source>
</reference>
<dbReference type="InterPro" id="IPR018076">
    <property type="entry name" value="T2SS_GspF_dom"/>
</dbReference>
<sequence length="236" mass="23517">MIAPALLACSLALLAAPSPSLARHRFRRLLPAGRGPLPGAKARSPAPLLALSAGAAAFGLGGWPAGAVLAIPCGAAAWLLMTRRRASSPAGPQRLAATWDLLAACLRAGLPVPTAVEAVAGGAPGEVANALRAAARLLAMGADPAEAWAPAAEIPETAELARAARRTARSGAALASVAADLAARARARLSDEAEARAQRAGVLITGPLGLCFLPAFLCLGVVPVVIGLAGTLTIPR</sequence>
<name>A0ABP5BFZ6_9PSEU</name>
<evidence type="ECO:0000313" key="9">
    <source>
        <dbReference type="Proteomes" id="UP001501116"/>
    </source>
</evidence>
<keyword evidence="3 6" id="KW-0812">Transmembrane</keyword>
<dbReference type="InterPro" id="IPR042094">
    <property type="entry name" value="T2SS_GspF_sf"/>
</dbReference>